<dbReference type="RefSeq" id="WP_373872489.1">
    <property type="nucleotide sequence ID" value="NZ_BOOJ01000025.1"/>
</dbReference>
<keyword evidence="4" id="KW-1185">Reference proteome</keyword>
<accession>A0A8J3WJW8</accession>
<feature type="domain" description="Ricin B lectin" evidence="2">
    <location>
        <begin position="57"/>
        <end position="97"/>
    </location>
</feature>
<dbReference type="EMBL" id="BOOJ01000025">
    <property type="protein sequence ID" value="GIH92118.1"/>
    <property type="molecule type" value="Genomic_DNA"/>
</dbReference>
<evidence type="ECO:0000313" key="4">
    <source>
        <dbReference type="Proteomes" id="UP000619788"/>
    </source>
</evidence>
<feature type="compositionally biased region" description="Basic residues" evidence="1">
    <location>
        <begin position="124"/>
        <end position="133"/>
    </location>
</feature>
<evidence type="ECO:0000256" key="1">
    <source>
        <dbReference type="SAM" id="MobiDB-lite"/>
    </source>
</evidence>
<feature type="compositionally biased region" description="Basic and acidic residues" evidence="1">
    <location>
        <begin position="23"/>
        <end position="32"/>
    </location>
</feature>
<comment type="caution">
    <text evidence="3">The sequence shown here is derived from an EMBL/GenBank/DDBJ whole genome shotgun (WGS) entry which is preliminary data.</text>
</comment>
<dbReference type="InterPro" id="IPR035992">
    <property type="entry name" value="Ricin_B-like_lectins"/>
</dbReference>
<organism evidence="3 4">
    <name type="scientific">Planobispora siamensis</name>
    <dbReference type="NCBI Taxonomy" id="936338"/>
    <lineage>
        <taxon>Bacteria</taxon>
        <taxon>Bacillati</taxon>
        <taxon>Actinomycetota</taxon>
        <taxon>Actinomycetes</taxon>
        <taxon>Streptosporangiales</taxon>
        <taxon>Streptosporangiaceae</taxon>
        <taxon>Planobispora</taxon>
    </lineage>
</organism>
<evidence type="ECO:0000313" key="3">
    <source>
        <dbReference type="EMBL" id="GIH92118.1"/>
    </source>
</evidence>
<dbReference type="Proteomes" id="UP000619788">
    <property type="component" value="Unassembled WGS sequence"/>
</dbReference>
<name>A0A8J3WJW8_9ACTN</name>
<protein>
    <recommendedName>
        <fullName evidence="2">Ricin B lectin domain-containing protein</fullName>
    </recommendedName>
</protein>
<reference evidence="3 4" key="1">
    <citation type="submission" date="2021-01" db="EMBL/GenBank/DDBJ databases">
        <title>Whole genome shotgun sequence of Planobispora siamensis NBRC 107568.</title>
        <authorList>
            <person name="Komaki H."/>
            <person name="Tamura T."/>
        </authorList>
    </citation>
    <scope>NUCLEOTIDE SEQUENCE [LARGE SCALE GENOMIC DNA]</scope>
    <source>
        <strain evidence="3 4">NBRC 107568</strain>
    </source>
</reference>
<feature type="region of interest" description="Disordered" evidence="1">
    <location>
        <begin position="1"/>
        <end position="67"/>
    </location>
</feature>
<dbReference type="InterPro" id="IPR000772">
    <property type="entry name" value="Ricin_B_lectin"/>
</dbReference>
<gene>
    <name evidence="3" type="ORF">Psi01_27480</name>
</gene>
<proteinExistence type="predicted"/>
<dbReference type="AlphaFoldDB" id="A0A8J3WJW8"/>
<dbReference type="Gene3D" id="2.80.10.50">
    <property type="match status" value="1"/>
</dbReference>
<evidence type="ECO:0000259" key="2">
    <source>
        <dbReference type="Pfam" id="PF14200"/>
    </source>
</evidence>
<feature type="region of interest" description="Disordered" evidence="1">
    <location>
        <begin position="115"/>
        <end position="150"/>
    </location>
</feature>
<sequence length="150" mass="16085">MSARRGDRNAGPRTRWTSEELDCETRDRQEGGHRHRLRRAGDLGSGGGDVSRGGRRSGPGAYTLVNGGSGKCLNIKDNPTAAGALVQQNSCDSAATKQGVGDPGLRDDLLLRDAQGHLEQDRPRQRRSRHLRARLPGCSPAGGPPLRGSW</sequence>
<dbReference type="SUPFAM" id="SSF50370">
    <property type="entry name" value="Ricin B-like lectins"/>
    <property type="match status" value="1"/>
</dbReference>
<feature type="compositionally biased region" description="Basic and acidic residues" evidence="1">
    <location>
        <begin position="1"/>
        <end position="10"/>
    </location>
</feature>
<dbReference type="CDD" id="cd00161">
    <property type="entry name" value="beta-trefoil_Ricin-like"/>
    <property type="match status" value="1"/>
</dbReference>
<dbReference type="Pfam" id="PF14200">
    <property type="entry name" value="RicinB_lectin_2"/>
    <property type="match status" value="1"/>
</dbReference>